<dbReference type="InterPro" id="IPR050397">
    <property type="entry name" value="Env_Response_Regulators"/>
</dbReference>
<comment type="caution">
    <text evidence="6">The sequence shown here is derived from an EMBL/GenBank/DDBJ whole genome shotgun (WGS) entry which is preliminary data.</text>
</comment>
<dbReference type="GO" id="GO:0003700">
    <property type="term" value="F:DNA-binding transcription factor activity"/>
    <property type="evidence" value="ECO:0007669"/>
    <property type="project" value="TreeGrafter"/>
</dbReference>
<dbReference type="AlphaFoldDB" id="A0AA37HHC2"/>
<dbReference type="EMBL" id="BPQJ01000047">
    <property type="protein sequence ID" value="GJD65803.1"/>
    <property type="molecule type" value="Genomic_DNA"/>
</dbReference>
<dbReference type="InterPro" id="IPR036388">
    <property type="entry name" value="WH-like_DNA-bd_sf"/>
</dbReference>
<dbReference type="GO" id="GO:0005829">
    <property type="term" value="C:cytosol"/>
    <property type="evidence" value="ECO:0007669"/>
    <property type="project" value="TreeGrafter"/>
</dbReference>
<dbReference type="SMART" id="SM00100">
    <property type="entry name" value="cNMP"/>
    <property type="match status" value="1"/>
</dbReference>
<evidence type="ECO:0000259" key="5">
    <source>
        <dbReference type="PROSITE" id="PS51063"/>
    </source>
</evidence>
<dbReference type="InterPro" id="IPR000595">
    <property type="entry name" value="cNMP-bd_dom"/>
</dbReference>
<evidence type="ECO:0008006" key="8">
    <source>
        <dbReference type="Google" id="ProtNLM"/>
    </source>
</evidence>
<evidence type="ECO:0000256" key="3">
    <source>
        <dbReference type="ARBA" id="ARBA00023163"/>
    </source>
</evidence>
<dbReference type="PROSITE" id="PS51063">
    <property type="entry name" value="HTH_CRP_2"/>
    <property type="match status" value="1"/>
</dbReference>
<evidence type="ECO:0000313" key="7">
    <source>
        <dbReference type="Proteomes" id="UP001055286"/>
    </source>
</evidence>
<evidence type="ECO:0000313" key="6">
    <source>
        <dbReference type="EMBL" id="GJD65803.1"/>
    </source>
</evidence>
<keyword evidence="7" id="KW-1185">Reference proteome</keyword>
<dbReference type="SUPFAM" id="SSF46785">
    <property type="entry name" value="Winged helix' DNA-binding domain"/>
    <property type="match status" value="1"/>
</dbReference>
<dbReference type="InterPro" id="IPR012318">
    <property type="entry name" value="HTH_CRP"/>
</dbReference>
<accession>A0AA37HHC2</accession>
<dbReference type="SUPFAM" id="SSF51206">
    <property type="entry name" value="cAMP-binding domain-like"/>
    <property type="match status" value="1"/>
</dbReference>
<proteinExistence type="predicted"/>
<dbReference type="Gene3D" id="2.60.120.10">
    <property type="entry name" value="Jelly Rolls"/>
    <property type="match status" value="1"/>
</dbReference>
<dbReference type="PROSITE" id="PS50042">
    <property type="entry name" value="CNMP_BINDING_3"/>
    <property type="match status" value="1"/>
</dbReference>
<feature type="domain" description="Cyclic nucleotide-binding" evidence="4">
    <location>
        <begin position="24"/>
        <end position="103"/>
    </location>
</feature>
<evidence type="ECO:0000256" key="1">
    <source>
        <dbReference type="ARBA" id="ARBA00023015"/>
    </source>
</evidence>
<reference evidence="6" key="1">
    <citation type="journal article" date="2016" name="Front. Microbiol.">
        <title>Genome Sequence of the Piezophilic, Mesophilic Sulfate-Reducing Bacterium Desulfovibrio indicus J2T.</title>
        <authorList>
            <person name="Cao J."/>
            <person name="Maignien L."/>
            <person name="Shao Z."/>
            <person name="Alain K."/>
            <person name="Jebbar M."/>
        </authorList>
    </citation>
    <scope>NUCLEOTIDE SEQUENCE</scope>
    <source>
        <strain evidence="6">JCM 32048</strain>
    </source>
</reference>
<feature type="domain" description="HTH crp-type" evidence="5">
    <location>
        <begin position="158"/>
        <end position="224"/>
    </location>
</feature>
<dbReference type="InterPro" id="IPR014710">
    <property type="entry name" value="RmlC-like_jellyroll"/>
</dbReference>
<keyword evidence="2" id="KW-0238">DNA-binding</keyword>
<dbReference type="GO" id="GO:0003677">
    <property type="term" value="F:DNA binding"/>
    <property type="evidence" value="ECO:0007669"/>
    <property type="project" value="UniProtKB-KW"/>
</dbReference>
<gene>
    <name evidence="6" type="ORF">MPEAHAMD_5999</name>
</gene>
<dbReference type="Pfam" id="PF13545">
    <property type="entry name" value="HTH_Crp_2"/>
    <property type="match status" value="1"/>
</dbReference>
<dbReference type="RefSeq" id="WP_238193156.1">
    <property type="nucleotide sequence ID" value="NZ_BPQJ01000047.1"/>
</dbReference>
<keyword evidence="1" id="KW-0805">Transcription regulation</keyword>
<keyword evidence="3" id="KW-0804">Transcription</keyword>
<dbReference type="Gene3D" id="1.10.10.10">
    <property type="entry name" value="Winged helix-like DNA-binding domain superfamily/Winged helix DNA-binding domain"/>
    <property type="match status" value="1"/>
</dbReference>
<dbReference type="Proteomes" id="UP001055286">
    <property type="component" value="Unassembled WGS sequence"/>
</dbReference>
<protein>
    <recommendedName>
        <fullName evidence="8">Cyclic nucleotide-binding protein</fullName>
    </recommendedName>
</protein>
<dbReference type="InterPro" id="IPR036390">
    <property type="entry name" value="WH_DNA-bd_sf"/>
</dbReference>
<name>A0AA37HHC2_9HYPH</name>
<dbReference type="InterPro" id="IPR018490">
    <property type="entry name" value="cNMP-bd_dom_sf"/>
</dbReference>
<dbReference type="PANTHER" id="PTHR24567">
    <property type="entry name" value="CRP FAMILY TRANSCRIPTIONAL REGULATORY PROTEIN"/>
    <property type="match status" value="1"/>
</dbReference>
<organism evidence="6 7">
    <name type="scientific">Methylobacterium frigidaeris</name>
    <dbReference type="NCBI Taxonomy" id="2038277"/>
    <lineage>
        <taxon>Bacteria</taxon>
        <taxon>Pseudomonadati</taxon>
        <taxon>Pseudomonadota</taxon>
        <taxon>Alphaproteobacteria</taxon>
        <taxon>Hyphomicrobiales</taxon>
        <taxon>Methylobacteriaceae</taxon>
        <taxon>Methylobacterium</taxon>
    </lineage>
</organism>
<dbReference type="PANTHER" id="PTHR24567:SF74">
    <property type="entry name" value="HTH-TYPE TRANSCRIPTIONAL REGULATOR ARCR"/>
    <property type="match status" value="1"/>
</dbReference>
<sequence>MLTLRHWPDAAIGMAMTHQLQNRLLQALPPADLALLTPHLVPVSFERGAVAISVDEPFSHAYFPESGLASIISKTQDQRNLEVGIFGRKGMGSTALVLGADRTPHETEIQVAGTWLRIEAERLREAMRQSPVLTSLLMRYVQVFLLILSQTALSNGSYTVEERLARWLLLAHDRLDGDELPLTHEFLSPMLGVQRATVTLATHTLEGEGMIWAKRGRIIVRDRTKLETAAGETYGIAEREYERLIGPFRSTT</sequence>
<reference evidence="6" key="2">
    <citation type="submission" date="2021-08" db="EMBL/GenBank/DDBJ databases">
        <authorList>
            <person name="Tani A."/>
            <person name="Ola A."/>
            <person name="Ogura Y."/>
            <person name="Katsura K."/>
            <person name="Hayashi T."/>
        </authorList>
    </citation>
    <scope>NUCLEOTIDE SEQUENCE</scope>
    <source>
        <strain evidence="6">JCM 32048</strain>
    </source>
</reference>
<evidence type="ECO:0000256" key="2">
    <source>
        <dbReference type="ARBA" id="ARBA00023125"/>
    </source>
</evidence>
<evidence type="ECO:0000259" key="4">
    <source>
        <dbReference type="PROSITE" id="PS50042"/>
    </source>
</evidence>